<keyword evidence="2" id="KW-1185">Reference proteome</keyword>
<evidence type="ECO:0008006" key="3">
    <source>
        <dbReference type="Google" id="ProtNLM"/>
    </source>
</evidence>
<protein>
    <recommendedName>
        <fullName evidence="3">Lipoprotein</fullName>
    </recommendedName>
</protein>
<comment type="caution">
    <text evidence="1">The sequence shown here is derived from an EMBL/GenBank/DDBJ whole genome shotgun (WGS) entry which is preliminary data.</text>
</comment>
<organism evidence="1 2">
    <name type="scientific">Hallella mizrahii</name>
    <dbReference type="NCBI Taxonomy" id="2606637"/>
    <lineage>
        <taxon>Bacteria</taxon>
        <taxon>Pseudomonadati</taxon>
        <taxon>Bacteroidota</taxon>
        <taxon>Bacteroidia</taxon>
        <taxon>Bacteroidales</taxon>
        <taxon>Prevotellaceae</taxon>
        <taxon>Hallella</taxon>
    </lineage>
</organism>
<evidence type="ECO:0000313" key="1">
    <source>
        <dbReference type="EMBL" id="MST83271.1"/>
    </source>
</evidence>
<gene>
    <name evidence="1" type="ORF">FYJ73_00970</name>
</gene>
<proteinExistence type="predicted"/>
<dbReference type="Proteomes" id="UP000438914">
    <property type="component" value="Unassembled WGS sequence"/>
</dbReference>
<dbReference type="AlphaFoldDB" id="A0A7K0KBG8"/>
<accession>A0A7K0KBG8</accession>
<sequence length="138" mass="15561">MRKTVYLIIPLFALPLMTVSCRMAPKEELGDTVAAKVFEPIDTAALHRKQAAEMKNIKDSADIFYVGPATDRGKLQLISYPSRRDTISIGRTRHIKRSGTTDQGHVVRIALWTKGKDTLVSKIEEYYPTVKNKNSNKK</sequence>
<reference evidence="1 2" key="1">
    <citation type="submission" date="2019-08" db="EMBL/GenBank/DDBJ databases">
        <title>In-depth cultivation of the pig gut microbiome towards novel bacterial diversity and tailored functional studies.</title>
        <authorList>
            <person name="Wylensek D."/>
            <person name="Hitch T.C.A."/>
            <person name="Clavel T."/>
        </authorList>
    </citation>
    <scope>NUCLEOTIDE SEQUENCE [LARGE SCALE GENOMIC DNA]</scope>
    <source>
        <strain evidence="1 2">LKV-178-WT-2A</strain>
    </source>
</reference>
<dbReference type="PROSITE" id="PS51257">
    <property type="entry name" value="PROKAR_LIPOPROTEIN"/>
    <property type="match status" value="1"/>
</dbReference>
<dbReference type="EMBL" id="VUNG01000002">
    <property type="protein sequence ID" value="MST83271.1"/>
    <property type="molecule type" value="Genomic_DNA"/>
</dbReference>
<dbReference type="RefSeq" id="WP_154532729.1">
    <property type="nucleotide sequence ID" value="NZ_VUNG01000002.1"/>
</dbReference>
<name>A0A7K0KBG8_9BACT</name>
<evidence type="ECO:0000313" key="2">
    <source>
        <dbReference type="Proteomes" id="UP000438914"/>
    </source>
</evidence>